<evidence type="ECO:0000259" key="1">
    <source>
        <dbReference type="Pfam" id="PF12647"/>
    </source>
</evidence>
<dbReference type="AlphaFoldDB" id="A0A1F6G1Z5"/>
<feature type="domain" description="RNHCP" evidence="1">
    <location>
        <begin position="10"/>
        <end position="90"/>
    </location>
</feature>
<dbReference type="InterPro" id="IPR024439">
    <property type="entry name" value="RNHCP"/>
</dbReference>
<accession>A0A1F6G1Z5</accession>
<evidence type="ECO:0000313" key="3">
    <source>
        <dbReference type="Proteomes" id="UP000178601"/>
    </source>
</evidence>
<protein>
    <recommendedName>
        <fullName evidence="1">RNHCP domain-containing protein</fullName>
    </recommendedName>
</protein>
<sequence>MAKRFQRRIEDFVCEHCGTSVTGSGYTNHCPSCLWSKHVDVDPGDRAAVCAGMMEPIALEGASPEYAIVHRCQRCRMTRRNALAENDDMQAALGIAGIH</sequence>
<proteinExistence type="predicted"/>
<gene>
    <name evidence="2" type="ORF">A3H16_00460</name>
</gene>
<comment type="caution">
    <text evidence="2">The sequence shown here is derived from an EMBL/GenBank/DDBJ whole genome shotgun (WGS) entry which is preliminary data.</text>
</comment>
<dbReference type="Proteomes" id="UP000178601">
    <property type="component" value="Unassembled WGS sequence"/>
</dbReference>
<reference evidence="2 3" key="1">
    <citation type="journal article" date="2016" name="Nat. Commun.">
        <title>Thousands of microbial genomes shed light on interconnected biogeochemical processes in an aquifer system.</title>
        <authorList>
            <person name="Anantharaman K."/>
            <person name="Brown C.T."/>
            <person name="Hug L.A."/>
            <person name="Sharon I."/>
            <person name="Castelle C.J."/>
            <person name="Probst A.J."/>
            <person name="Thomas B.C."/>
            <person name="Singh A."/>
            <person name="Wilkins M.J."/>
            <person name="Karaoz U."/>
            <person name="Brodie E.L."/>
            <person name="Williams K.H."/>
            <person name="Hubbard S.S."/>
            <person name="Banfield J.F."/>
        </authorList>
    </citation>
    <scope>NUCLEOTIDE SEQUENCE [LARGE SCALE GENOMIC DNA]</scope>
</reference>
<name>A0A1F6G1Z5_9BACT</name>
<dbReference type="Pfam" id="PF12647">
    <property type="entry name" value="RNHCP"/>
    <property type="match status" value="1"/>
</dbReference>
<evidence type="ECO:0000313" key="2">
    <source>
        <dbReference type="EMBL" id="OGG92116.1"/>
    </source>
</evidence>
<dbReference type="EMBL" id="MFMQ01000018">
    <property type="protein sequence ID" value="OGG92116.1"/>
    <property type="molecule type" value="Genomic_DNA"/>
</dbReference>
<organism evidence="2 3">
    <name type="scientific">Candidatus Kaiserbacteria bacterium RIFCSPLOWO2_12_FULL_53_8</name>
    <dbReference type="NCBI Taxonomy" id="1798529"/>
    <lineage>
        <taxon>Bacteria</taxon>
        <taxon>Candidatus Kaiseribacteriota</taxon>
    </lineage>
</organism>